<dbReference type="Proteomes" id="UP001199424">
    <property type="component" value="Unassembled WGS sequence"/>
</dbReference>
<dbReference type="Gene3D" id="3.40.50.1820">
    <property type="entry name" value="alpha/beta hydrolase"/>
    <property type="match status" value="1"/>
</dbReference>
<evidence type="ECO:0000313" key="2">
    <source>
        <dbReference type="Proteomes" id="UP001199424"/>
    </source>
</evidence>
<proteinExistence type="predicted"/>
<accession>A0AAE3DHY2</accession>
<sequence>MDDPHTHSLPGKFPVVYLLHGKGNDYMSWLRYTSVERYAEEKRIAIVTFSVGNKAYMNDDMGDNYYDFLNQELPEFVEAYFPISDSPKDRYIAGLSMGGYGALLHGIENPDRYSAIGALSPAVFSKKDMESKKTKGPQWVDLYAATEKAVAEGKKLPDLFLSIGDRDFLYKNVQEYHKFVEPIWKSGRLRYDDLPGYEHEFAIWDLEINNFLDWIDRGDVYKKMGANKV</sequence>
<dbReference type="InterPro" id="IPR029058">
    <property type="entry name" value="AB_hydrolase_fold"/>
</dbReference>
<dbReference type="GO" id="GO:0016747">
    <property type="term" value="F:acyltransferase activity, transferring groups other than amino-acyl groups"/>
    <property type="evidence" value="ECO:0007669"/>
    <property type="project" value="TreeGrafter"/>
</dbReference>
<dbReference type="Pfam" id="PF00756">
    <property type="entry name" value="Esterase"/>
    <property type="match status" value="1"/>
</dbReference>
<organism evidence="1 2">
    <name type="scientific">Hominenteromicrobium mulieris</name>
    <dbReference type="NCBI Taxonomy" id="2885357"/>
    <lineage>
        <taxon>Bacteria</taxon>
        <taxon>Bacillati</taxon>
        <taxon>Bacillota</taxon>
        <taxon>Clostridia</taxon>
        <taxon>Eubacteriales</taxon>
        <taxon>Oscillospiraceae</taxon>
        <taxon>Hominenteromicrobium</taxon>
    </lineage>
</organism>
<evidence type="ECO:0000313" key="1">
    <source>
        <dbReference type="EMBL" id="MCC2137720.1"/>
    </source>
</evidence>
<protein>
    <recommendedName>
        <fullName evidence="3">Esterase</fullName>
    </recommendedName>
</protein>
<comment type="caution">
    <text evidence="1">The sequence shown here is derived from an EMBL/GenBank/DDBJ whole genome shotgun (WGS) entry which is preliminary data.</text>
</comment>
<name>A0AAE3DHY2_9FIRM</name>
<dbReference type="SUPFAM" id="SSF53474">
    <property type="entry name" value="alpha/beta-Hydrolases"/>
    <property type="match status" value="1"/>
</dbReference>
<gene>
    <name evidence="1" type="ORF">LKD31_11960</name>
</gene>
<dbReference type="EMBL" id="JAJEQC010000014">
    <property type="protein sequence ID" value="MCC2137720.1"/>
    <property type="molecule type" value="Genomic_DNA"/>
</dbReference>
<dbReference type="PANTHER" id="PTHR48098">
    <property type="entry name" value="ENTEROCHELIN ESTERASE-RELATED"/>
    <property type="match status" value="1"/>
</dbReference>
<dbReference type="PANTHER" id="PTHR48098:SF1">
    <property type="entry name" value="DIACYLGLYCEROL ACYLTRANSFERASE_MYCOLYLTRANSFERASE AG85A"/>
    <property type="match status" value="1"/>
</dbReference>
<dbReference type="RefSeq" id="WP_343284841.1">
    <property type="nucleotide sequence ID" value="NZ_JBCLMS010000004.1"/>
</dbReference>
<dbReference type="InterPro" id="IPR050583">
    <property type="entry name" value="Mycobacterial_A85_antigen"/>
</dbReference>
<dbReference type="AlphaFoldDB" id="A0AAE3DHY2"/>
<dbReference type="InterPro" id="IPR000801">
    <property type="entry name" value="Esterase-like"/>
</dbReference>
<evidence type="ECO:0008006" key="3">
    <source>
        <dbReference type="Google" id="ProtNLM"/>
    </source>
</evidence>
<keyword evidence="2" id="KW-1185">Reference proteome</keyword>
<reference evidence="1" key="1">
    <citation type="submission" date="2021-10" db="EMBL/GenBank/DDBJ databases">
        <title>Anaerobic single-cell dispensing facilitates the cultivation of human gut bacteria.</title>
        <authorList>
            <person name="Afrizal A."/>
        </authorList>
    </citation>
    <scope>NUCLEOTIDE SEQUENCE</scope>
    <source>
        <strain evidence="1">CLA-AA-H250</strain>
    </source>
</reference>